<organism evidence="3 4">
    <name type="scientific">Armillaria gallica</name>
    <name type="common">Bulbous honey fungus</name>
    <name type="synonym">Armillaria bulbosa</name>
    <dbReference type="NCBI Taxonomy" id="47427"/>
    <lineage>
        <taxon>Eukaryota</taxon>
        <taxon>Fungi</taxon>
        <taxon>Dikarya</taxon>
        <taxon>Basidiomycota</taxon>
        <taxon>Agaricomycotina</taxon>
        <taxon>Agaricomycetes</taxon>
        <taxon>Agaricomycetidae</taxon>
        <taxon>Agaricales</taxon>
        <taxon>Marasmiineae</taxon>
        <taxon>Physalacriaceae</taxon>
        <taxon>Armillaria</taxon>
    </lineage>
</organism>
<feature type="non-terminal residue" evidence="3">
    <location>
        <position position="1"/>
    </location>
</feature>
<dbReference type="PANTHER" id="PTHR48104">
    <property type="entry name" value="METACASPASE-4"/>
    <property type="match status" value="1"/>
</dbReference>
<keyword evidence="4" id="KW-1185">Reference proteome</keyword>
<evidence type="ECO:0000313" key="3">
    <source>
        <dbReference type="EMBL" id="PBK91794.1"/>
    </source>
</evidence>
<dbReference type="EMBL" id="KZ293660">
    <property type="protein sequence ID" value="PBK91794.1"/>
    <property type="molecule type" value="Genomic_DNA"/>
</dbReference>
<gene>
    <name evidence="3" type="ORF">ARMGADRAFT_867604</name>
</gene>
<dbReference type="GO" id="GO:0006508">
    <property type="term" value="P:proteolysis"/>
    <property type="evidence" value="ECO:0007669"/>
    <property type="project" value="InterPro"/>
</dbReference>
<dbReference type="GO" id="GO:0004197">
    <property type="term" value="F:cysteine-type endopeptidase activity"/>
    <property type="evidence" value="ECO:0007669"/>
    <property type="project" value="InterPro"/>
</dbReference>
<dbReference type="InParanoid" id="A0A2H3DDB4"/>
<proteinExistence type="inferred from homology"/>
<dbReference type="InterPro" id="IPR011600">
    <property type="entry name" value="Pept_C14_caspase"/>
</dbReference>
<evidence type="ECO:0000313" key="4">
    <source>
        <dbReference type="Proteomes" id="UP000217790"/>
    </source>
</evidence>
<dbReference type="OrthoDB" id="10255174at2759"/>
<feature type="domain" description="Peptidase C14 caspase" evidence="2">
    <location>
        <begin position="1"/>
        <end position="161"/>
    </location>
</feature>
<dbReference type="Proteomes" id="UP000217790">
    <property type="component" value="Unassembled WGS sequence"/>
</dbReference>
<dbReference type="GO" id="GO:0005737">
    <property type="term" value="C:cytoplasm"/>
    <property type="evidence" value="ECO:0007669"/>
    <property type="project" value="TreeGrafter"/>
</dbReference>
<sequence length="166" mass="17803">AVVIGIDDYVKEEKLRGCVSDATSVYRYLNTNMRVDASHIQLLLSTTPQSLNHTPGAVHSAATRANIVDSLIGLSTDDAIGKDDNILIFFSGHGAVYECKDFYPTGPARRGTIEALCPTDRDPAAPNGIPDISDRELATIVAEICRTKGHHITIILDCCHASGAAR</sequence>
<dbReference type="AlphaFoldDB" id="A0A2H3DDB4"/>
<comment type="similarity">
    <text evidence="1">Belongs to the peptidase C14B family.</text>
</comment>
<evidence type="ECO:0000259" key="2">
    <source>
        <dbReference type="Pfam" id="PF00656"/>
    </source>
</evidence>
<dbReference type="Pfam" id="PF00656">
    <property type="entry name" value="Peptidase_C14"/>
    <property type="match status" value="1"/>
</dbReference>
<reference evidence="4" key="1">
    <citation type="journal article" date="2017" name="Nat. Ecol. Evol.">
        <title>Genome expansion and lineage-specific genetic innovations in the forest pathogenic fungi Armillaria.</title>
        <authorList>
            <person name="Sipos G."/>
            <person name="Prasanna A.N."/>
            <person name="Walter M.C."/>
            <person name="O'Connor E."/>
            <person name="Balint B."/>
            <person name="Krizsan K."/>
            <person name="Kiss B."/>
            <person name="Hess J."/>
            <person name="Varga T."/>
            <person name="Slot J."/>
            <person name="Riley R."/>
            <person name="Boka B."/>
            <person name="Rigling D."/>
            <person name="Barry K."/>
            <person name="Lee J."/>
            <person name="Mihaltcheva S."/>
            <person name="LaButti K."/>
            <person name="Lipzen A."/>
            <person name="Waldron R."/>
            <person name="Moloney N.M."/>
            <person name="Sperisen C."/>
            <person name="Kredics L."/>
            <person name="Vagvoelgyi C."/>
            <person name="Patrignani A."/>
            <person name="Fitzpatrick D."/>
            <person name="Nagy I."/>
            <person name="Doyle S."/>
            <person name="Anderson J.B."/>
            <person name="Grigoriev I.V."/>
            <person name="Gueldener U."/>
            <person name="Muensterkoetter M."/>
            <person name="Nagy L.G."/>
        </authorList>
    </citation>
    <scope>NUCLEOTIDE SEQUENCE [LARGE SCALE GENOMIC DNA]</scope>
    <source>
        <strain evidence="4">Ar21-2</strain>
    </source>
</reference>
<protein>
    <recommendedName>
        <fullName evidence="2">Peptidase C14 caspase domain-containing protein</fullName>
    </recommendedName>
</protein>
<accession>A0A2H3DDB4</accession>
<evidence type="ECO:0000256" key="1">
    <source>
        <dbReference type="ARBA" id="ARBA00009005"/>
    </source>
</evidence>
<feature type="non-terminal residue" evidence="3">
    <location>
        <position position="166"/>
    </location>
</feature>
<dbReference type="Gene3D" id="3.40.50.1460">
    <property type="match status" value="1"/>
</dbReference>
<dbReference type="PANTHER" id="PTHR48104:SF30">
    <property type="entry name" value="METACASPASE-1"/>
    <property type="match status" value="1"/>
</dbReference>
<dbReference type="InterPro" id="IPR050452">
    <property type="entry name" value="Metacaspase"/>
</dbReference>
<name>A0A2H3DDB4_ARMGA</name>